<dbReference type="SUPFAM" id="SSF47592">
    <property type="entry name" value="SWIB/MDM2 domain"/>
    <property type="match status" value="2"/>
</dbReference>
<dbReference type="PANTHER" id="PTHR13844">
    <property type="entry name" value="SWI/SNF-RELATED MATRIX-ASSOCIATED ACTIN-DEPENDENT REGULATOR OF CHROMATIN SUBFAMILY D"/>
    <property type="match status" value="1"/>
</dbReference>
<feature type="compositionally biased region" description="Low complexity" evidence="1">
    <location>
        <begin position="329"/>
        <end position="338"/>
    </location>
</feature>
<dbReference type="CDD" id="cd10567">
    <property type="entry name" value="SWIB-MDM2_like"/>
    <property type="match status" value="2"/>
</dbReference>
<evidence type="ECO:0000256" key="1">
    <source>
        <dbReference type="SAM" id="MobiDB-lite"/>
    </source>
</evidence>
<feature type="domain" description="DEK-C" evidence="3">
    <location>
        <begin position="2"/>
        <end position="57"/>
    </location>
</feature>
<dbReference type="Pfam" id="PF08766">
    <property type="entry name" value="DEK_C"/>
    <property type="match status" value="1"/>
</dbReference>
<proteinExistence type="predicted"/>
<dbReference type="Proteomes" id="UP000030762">
    <property type="component" value="Unassembled WGS sequence"/>
</dbReference>
<feature type="compositionally biased region" description="Basic residues" evidence="1">
    <location>
        <begin position="79"/>
        <end position="95"/>
    </location>
</feature>
<dbReference type="STRING" id="1156394.T0SE80"/>
<reference evidence="4 5" key="1">
    <citation type="submission" date="2012-04" db="EMBL/GenBank/DDBJ databases">
        <title>The Genome Sequence of Saprolegnia declina VS20.</title>
        <authorList>
            <consortium name="The Broad Institute Genome Sequencing Platform"/>
            <person name="Russ C."/>
            <person name="Nusbaum C."/>
            <person name="Tyler B."/>
            <person name="van West P."/>
            <person name="Dieguez-Uribeondo J."/>
            <person name="de Bruijn I."/>
            <person name="Tripathy S."/>
            <person name="Jiang R."/>
            <person name="Young S.K."/>
            <person name="Zeng Q."/>
            <person name="Gargeya S."/>
            <person name="Fitzgerald M."/>
            <person name="Haas B."/>
            <person name="Abouelleil A."/>
            <person name="Alvarado L."/>
            <person name="Arachchi H.M."/>
            <person name="Berlin A."/>
            <person name="Chapman S.B."/>
            <person name="Goldberg J."/>
            <person name="Griggs A."/>
            <person name="Gujja S."/>
            <person name="Hansen M."/>
            <person name="Howarth C."/>
            <person name="Imamovic A."/>
            <person name="Larimer J."/>
            <person name="McCowen C."/>
            <person name="Montmayeur A."/>
            <person name="Murphy C."/>
            <person name="Neiman D."/>
            <person name="Pearson M."/>
            <person name="Priest M."/>
            <person name="Roberts A."/>
            <person name="Saif S."/>
            <person name="Shea T."/>
            <person name="Sisk P."/>
            <person name="Sykes S."/>
            <person name="Wortman J."/>
            <person name="Nusbaum C."/>
            <person name="Birren B."/>
        </authorList>
    </citation>
    <scope>NUCLEOTIDE SEQUENCE [LARGE SCALE GENOMIC DNA]</scope>
    <source>
        <strain evidence="4 5">VS20</strain>
    </source>
</reference>
<accession>T0SE80</accession>
<dbReference type="EMBL" id="JH767134">
    <property type="protein sequence ID" value="EQC41202.1"/>
    <property type="molecule type" value="Genomic_DNA"/>
</dbReference>
<gene>
    <name evidence="4" type="ORF">SDRG_01178</name>
</gene>
<dbReference type="Pfam" id="PF02201">
    <property type="entry name" value="SWIB"/>
    <property type="match status" value="2"/>
</dbReference>
<dbReference type="GeneID" id="19941905"/>
<dbReference type="Gene3D" id="1.10.245.10">
    <property type="entry name" value="SWIB/MDM2 domain"/>
    <property type="match status" value="2"/>
</dbReference>
<dbReference type="RefSeq" id="XP_008604916.1">
    <property type="nucleotide sequence ID" value="XM_008606694.1"/>
</dbReference>
<dbReference type="InterPro" id="IPR014876">
    <property type="entry name" value="DEK_C"/>
</dbReference>
<evidence type="ECO:0000313" key="5">
    <source>
        <dbReference type="Proteomes" id="UP000030762"/>
    </source>
</evidence>
<feature type="compositionally biased region" description="Acidic residues" evidence="1">
    <location>
        <begin position="58"/>
        <end position="75"/>
    </location>
</feature>
<evidence type="ECO:0000259" key="3">
    <source>
        <dbReference type="PROSITE" id="PS51998"/>
    </source>
</evidence>
<dbReference type="Gene3D" id="1.10.10.60">
    <property type="entry name" value="Homeodomain-like"/>
    <property type="match status" value="1"/>
</dbReference>
<feature type="domain" description="DM2" evidence="2">
    <location>
        <begin position="243"/>
        <end position="320"/>
    </location>
</feature>
<dbReference type="InterPro" id="IPR003121">
    <property type="entry name" value="SWIB_MDM2_domain"/>
</dbReference>
<dbReference type="SUPFAM" id="SSF109715">
    <property type="entry name" value="DEK C-terminal domain"/>
    <property type="match status" value="1"/>
</dbReference>
<evidence type="ECO:0008006" key="6">
    <source>
        <dbReference type="Google" id="ProtNLM"/>
    </source>
</evidence>
<feature type="region of interest" description="Disordered" evidence="1">
    <location>
        <begin position="329"/>
        <end position="356"/>
    </location>
</feature>
<dbReference type="eggNOG" id="KOG1946">
    <property type="taxonomic scope" value="Eukaryota"/>
</dbReference>
<name>T0SE80_SAPDV</name>
<dbReference type="OrthoDB" id="10251073at2759"/>
<feature type="region of interest" description="Disordered" evidence="1">
    <location>
        <begin position="53"/>
        <end position="106"/>
    </location>
</feature>
<organism evidence="4 5">
    <name type="scientific">Saprolegnia diclina (strain VS20)</name>
    <dbReference type="NCBI Taxonomy" id="1156394"/>
    <lineage>
        <taxon>Eukaryota</taxon>
        <taxon>Sar</taxon>
        <taxon>Stramenopiles</taxon>
        <taxon>Oomycota</taxon>
        <taxon>Saprolegniomycetes</taxon>
        <taxon>Saprolegniales</taxon>
        <taxon>Saprolegniaceae</taxon>
        <taxon>Saprolegnia</taxon>
    </lineage>
</organism>
<dbReference type="InParanoid" id="T0SE80"/>
<evidence type="ECO:0000259" key="2">
    <source>
        <dbReference type="PROSITE" id="PS51925"/>
    </source>
</evidence>
<feature type="domain" description="DM2" evidence="2">
    <location>
        <begin position="105"/>
        <end position="182"/>
    </location>
</feature>
<dbReference type="InterPro" id="IPR019835">
    <property type="entry name" value="SWIB_domain"/>
</dbReference>
<sequence>MKTKTTDLAKAIRKILASSDLETLSRKMVRKQLETQFGESMEEQKTFINAQITKIIEEQNDDDDDDDENDSEDDAPPAKRAKVTKAKAAPKKRAPKKEGGGGGGGFASEMVLSPELAQVLGVEKSSRPQLVKKMWDYIRDHGLQDPSDKRTILLDDTLKGVFKRDSFTMFSMNKFLKRHVKKESEVVNGWDDIIRDGESSEEDEAKTAEKERKKAVKAARKVAAAGKEKGEKPKRAAPAPNTGINAPLELSKELGAILGESVLSRPQVVKRLWAYIKENELQNPENKQEIVCNELLTSLFGEPSVTMFSMNKLLKPHFLGKAKVVPEAAKPEPVAAAASDDDAGSDDASDDASDDE</sequence>
<protein>
    <recommendedName>
        <fullName evidence="6">DM2 domain-containing protein</fullName>
    </recommendedName>
</protein>
<dbReference type="PROSITE" id="PS51925">
    <property type="entry name" value="SWIB_MDM2"/>
    <property type="match status" value="2"/>
</dbReference>
<dbReference type="VEuPathDB" id="FungiDB:SDRG_01178"/>
<feature type="compositionally biased region" description="Acidic residues" evidence="1">
    <location>
        <begin position="339"/>
        <end position="356"/>
    </location>
</feature>
<dbReference type="AlphaFoldDB" id="T0SE80"/>
<dbReference type="PROSITE" id="PS51998">
    <property type="entry name" value="DEK_C"/>
    <property type="match status" value="1"/>
</dbReference>
<dbReference type="InterPro" id="IPR036885">
    <property type="entry name" value="SWIB_MDM2_dom_sf"/>
</dbReference>
<dbReference type="OMA" id="FSMNKYI"/>
<keyword evidence="5" id="KW-1185">Reference proteome</keyword>
<evidence type="ECO:0000313" key="4">
    <source>
        <dbReference type="EMBL" id="EQC41202.1"/>
    </source>
</evidence>
<dbReference type="SMART" id="SM00151">
    <property type="entry name" value="SWIB"/>
    <property type="match status" value="2"/>
</dbReference>
<feature type="region of interest" description="Disordered" evidence="1">
    <location>
        <begin position="220"/>
        <end position="244"/>
    </location>
</feature>